<dbReference type="InterPro" id="IPR049996">
    <property type="entry name" value="Slr7037-like"/>
</dbReference>
<keyword evidence="1" id="KW-0175">Coiled coil</keyword>
<organism evidence="2 3">
    <name type="scientific">Halomonas phage phiHAP-1 (isolate -/Gulf of Mexico/-/2001)</name>
    <name type="common">Bacteriophage phiHAP-1</name>
    <dbReference type="NCBI Taxonomy" id="1283337"/>
    <lineage>
        <taxon>Viruses</taxon>
        <taxon>Duplodnaviria</taxon>
        <taxon>Heunggongvirae</taxon>
        <taxon>Uroviricota</taxon>
        <taxon>Caudoviricetes</taxon>
        <taxon>Hapunavirus</taxon>
        <taxon>Hapunavirus HAP1</taxon>
    </lineage>
</organism>
<protein>
    <submittedName>
        <fullName evidence="2">Replication protein RepA</fullName>
    </submittedName>
</protein>
<dbReference type="SUPFAM" id="SSF52540">
    <property type="entry name" value="P-loop containing nucleoside triphosphate hydrolases"/>
    <property type="match status" value="1"/>
</dbReference>
<proteinExistence type="predicted"/>
<dbReference type="NCBIfam" id="NF042913">
    <property type="entry name" value="CyRepA1"/>
    <property type="match status" value="1"/>
</dbReference>
<dbReference type="InterPro" id="IPR027417">
    <property type="entry name" value="P-loop_NTPase"/>
</dbReference>
<name>B0ZSI4_BPHA1</name>
<dbReference type="RefSeq" id="YP_001686772.1">
    <property type="nucleotide sequence ID" value="NC_010342.1"/>
</dbReference>
<organismHost>
    <name type="scientific">Vreelandella aquamarina</name>
    <dbReference type="NCBI Taxonomy" id="77097"/>
</organismHost>
<evidence type="ECO:0000256" key="1">
    <source>
        <dbReference type="SAM" id="Coils"/>
    </source>
</evidence>
<evidence type="ECO:0000313" key="3">
    <source>
        <dbReference type="Proteomes" id="UP000001179"/>
    </source>
</evidence>
<reference evidence="2 3" key="1">
    <citation type="journal article" date="2008" name="J. Virol.">
        <title>The temperate marine phage PhiHAP-1 of Halomonas aquamarina possesses a linear plasmid-like prophage genome.</title>
        <authorList>
            <person name="Mobberley J.M."/>
            <person name="Authement R.N."/>
            <person name="Segall A.M."/>
            <person name="Paul J.H."/>
        </authorList>
    </citation>
    <scope>NUCLEOTIDE SEQUENCE</scope>
</reference>
<dbReference type="GeneID" id="5912356"/>
<keyword evidence="3" id="KW-1185">Reference proteome</keyword>
<dbReference type="Proteomes" id="UP000001179">
    <property type="component" value="Segment"/>
</dbReference>
<dbReference type="EMBL" id="EU399241">
    <property type="protein sequence ID" value="ABY90404.1"/>
    <property type="molecule type" value="Genomic_DNA"/>
</dbReference>
<sequence length="1347" mass="150858">MLTFVQEYKRTKVHGNGTHAMTNVGRQGLASFYEERFRSDPHALLDYCHGEIAHIAAEVSVDWDKLASDLRLDDKKHRGKIPTLAKGERHRVAVFGSLKRARNGIEYPHINFHTLAQGGYNATWSGYDALLELYRREGGQATDAKHAAWLAKQEARRAERAARMAEVERQERIERERLQGEHEAYEQAFYRGGAHTFEYAPGKCDTVELIGDADGTEPYLQNKQIESIVDAVTLKRMRDRHGEFVAFALQGIDGDYRGLQRLYPTFKKYTVAVRGGQFDGAHLLIGDIYAKRLYSVEGFATGASVWLAETAIKGEACGVIVAMNAQNLPKVLRAYKRWDDKLRPVNAADNDCWKAMAGNAGQLRALEVKRELEVRSVMPRFHELLDDDAIADALASGKGPNDWNDMHCLFGLDVTAKALRARSSKVEVETAFFDYCLQRVQASGSMNVMEEALKAVNAGMQLAPTKYTGRDVFRTVCEAIPQGLPFNRHRLLSRVRWLAKQKLQSAAGLRSFTAEGLNRPNVQYHKVPGVRADHGNILLPDHIQDLVQSLNGMVIVRGPMGAGKTEHLIRPLMQASRKAAYIAHRVSLVGDAAYRLNTTHYRNVIAAEMPYVSHLACCVNSITHPKFHNGEGRSWFTTVDTLCIDEASQVLRHIATGPVDQPTRVMDGLVEAMQSARLVLMCDADANDSLIELCEMARPGEPIHILEVDPANDHIRIDHADHESVWQKALDAAVAGERVLIANDSAESAKKLAVMIEQQRPDAKVLLVHKESKANPDAERFLDRPNDEAVNYDVLIYSPAISSGVSITTPHFTRHFGIFSGQTVSPSDAIQMMRRDRTARHYVVGIGISRVMRETDREALFRGLIAADELSCDFDETDTEIVLRRTKTVFDEMFLSCSTGENHARNDFANHLLLMLIADGYRVNRLATDEQEVSQSRSNRKEAGILVRHRRLEILYSVETPDEERFARLNRQEIKSETEQAEIDRHHIEHQLCVPEIENHHVDFYDDQGIRHVTAIELLQATEAQADAYDKAQRKARVTLTRHRWKKPVHRLLNQVFETLGVDPHTGEGEFTADQCRAVRDTLLANQAAIELYNALKIGRYVNPKAAPKCATTFVKSIMERLGLALHKRKSDGRNVLFISTDSWEEVMYYVRLRAERGVHSLTTHEAASIHQPMPAPVRETTDEAHNHVASSERDTLREGVAAADVRYPSLGYSEKLYAAAKAASSPLSLDTTLVEAVQALPDEIRQAVVNGQVSPDELAWAIGYASSMHKRGSADELHCNPGVIKRLYDAARDLPLALPLVDVVALLHPQILTSISQYSTDNLLMTLEFAAEYMRKKLTGLTPEHG</sequence>
<gene>
    <name evidence="2" type="ORF">HAPgp36</name>
</gene>
<feature type="coiled-coil region" evidence="1">
    <location>
        <begin position="150"/>
        <end position="188"/>
    </location>
</feature>
<dbReference type="KEGG" id="vg:5912356"/>
<accession>B0ZSI4</accession>
<evidence type="ECO:0000313" key="2">
    <source>
        <dbReference type="EMBL" id="ABY90404.1"/>
    </source>
</evidence>